<dbReference type="InterPro" id="IPR007393">
    <property type="entry name" value="YlxR_dom"/>
</dbReference>
<accession>A0A7C0U373</accession>
<sequence>MKRQEKNRVVRNKPYPIRTCIVCGQKDYKSNLLRITCYKGKIKLDEKQRLPGRGAYVCSKSCLQKLNSLRIWKKLARSLRHPLEETAYKEFKKEIEGFLERGKYV</sequence>
<dbReference type="SUPFAM" id="SSF64376">
    <property type="entry name" value="YlxR-like"/>
    <property type="match status" value="1"/>
</dbReference>
<name>A0A7C0U373_DESA2</name>
<dbReference type="Gene3D" id="3.30.1230.10">
    <property type="entry name" value="YlxR-like"/>
    <property type="match status" value="1"/>
</dbReference>
<dbReference type="InterPro" id="IPR035931">
    <property type="entry name" value="YlxR-like_sf"/>
</dbReference>
<evidence type="ECO:0000259" key="1">
    <source>
        <dbReference type="Pfam" id="PF04296"/>
    </source>
</evidence>
<gene>
    <name evidence="2" type="ORF">ENG63_06665</name>
</gene>
<organism evidence="2">
    <name type="scientific">Desulfofervidus auxilii</name>
    <dbReference type="NCBI Taxonomy" id="1621989"/>
    <lineage>
        <taxon>Bacteria</taxon>
        <taxon>Pseudomonadati</taxon>
        <taxon>Thermodesulfobacteriota</taxon>
        <taxon>Candidatus Desulfofervidia</taxon>
        <taxon>Candidatus Desulfofervidales</taxon>
        <taxon>Candidatus Desulfofervidaceae</taxon>
        <taxon>Candidatus Desulfofervidus</taxon>
    </lineage>
</organism>
<dbReference type="Proteomes" id="UP000886289">
    <property type="component" value="Unassembled WGS sequence"/>
</dbReference>
<proteinExistence type="predicted"/>
<dbReference type="EMBL" id="DRBS01000251">
    <property type="protein sequence ID" value="HDD44522.1"/>
    <property type="molecule type" value="Genomic_DNA"/>
</dbReference>
<dbReference type="AlphaFoldDB" id="A0A7C0U373"/>
<dbReference type="PANTHER" id="PTHR34215:SF1">
    <property type="entry name" value="YLXR DOMAIN-CONTAINING PROTEIN"/>
    <property type="match status" value="1"/>
</dbReference>
<dbReference type="PANTHER" id="PTHR34215">
    <property type="entry name" value="BLL0784 PROTEIN"/>
    <property type="match status" value="1"/>
</dbReference>
<feature type="domain" description="YlxR" evidence="1">
    <location>
        <begin position="18"/>
        <end position="92"/>
    </location>
</feature>
<evidence type="ECO:0000313" key="2">
    <source>
        <dbReference type="EMBL" id="HDD44522.1"/>
    </source>
</evidence>
<dbReference type="Pfam" id="PF04296">
    <property type="entry name" value="YlxR"/>
    <property type="match status" value="1"/>
</dbReference>
<protein>
    <submittedName>
        <fullName evidence="2">YlxR family protein</fullName>
    </submittedName>
</protein>
<reference evidence="2" key="1">
    <citation type="journal article" date="2020" name="mSystems">
        <title>Genome- and Community-Level Interaction Insights into Carbon Utilization and Element Cycling Functions of Hydrothermarchaeota in Hydrothermal Sediment.</title>
        <authorList>
            <person name="Zhou Z."/>
            <person name="Liu Y."/>
            <person name="Xu W."/>
            <person name="Pan J."/>
            <person name="Luo Z.H."/>
            <person name="Li M."/>
        </authorList>
    </citation>
    <scope>NUCLEOTIDE SEQUENCE [LARGE SCALE GENOMIC DNA]</scope>
    <source>
        <strain evidence="2">HyVt-233</strain>
    </source>
</reference>
<dbReference type="InterPro" id="IPR037465">
    <property type="entry name" value="YlxR"/>
</dbReference>
<comment type="caution">
    <text evidence="2">The sequence shown here is derived from an EMBL/GenBank/DDBJ whole genome shotgun (WGS) entry which is preliminary data.</text>
</comment>